<dbReference type="GO" id="GO:0006260">
    <property type="term" value="P:DNA replication"/>
    <property type="evidence" value="ECO:0007669"/>
    <property type="project" value="TreeGrafter"/>
</dbReference>
<reference evidence="2" key="1">
    <citation type="journal article" date="2020" name="J. Eukaryot. Microbiol.">
        <title>De novo Sequencing, Assembly and Annotation of the Transcriptome for the Free-Living Testate Amoeba Arcella intermedia.</title>
        <authorList>
            <person name="Ribeiro G.M."/>
            <person name="Porfirio-Sousa A.L."/>
            <person name="Maurer-Alcala X.X."/>
            <person name="Katz L.A."/>
            <person name="Lahr D.J.G."/>
        </authorList>
    </citation>
    <scope>NUCLEOTIDE SEQUENCE</scope>
</reference>
<dbReference type="EMBL" id="GIBP01007018">
    <property type="protein sequence ID" value="NDV35987.1"/>
    <property type="molecule type" value="Transcribed_RNA"/>
</dbReference>
<accession>A0A6B2LGK2</accession>
<evidence type="ECO:0000259" key="1">
    <source>
        <dbReference type="Pfam" id="PF02919"/>
    </source>
</evidence>
<dbReference type="GO" id="GO:0003677">
    <property type="term" value="F:DNA binding"/>
    <property type="evidence" value="ECO:0007669"/>
    <property type="project" value="InterPro"/>
</dbReference>
<dbReference type="InterPro" id="IPR008336">
    <property type="entry name" value="TopoI_DNA-bd_euk"/>
</dbReference>
<dbReference type="GO" id="GO:0003917">
    <property type="term" value="F:DNA topoisomerase type I (single strand cut, ATP-independent) activity"/>
    <property type="evidence" value="ECO:0007669"/>
    <property type="project" value="InterPro"/>
</dbReference>
<sequence>MKHNGVMFPPAYEPHGIPILYDGHTVALTPSQEEWITYFAKYSETEHVKKTFFIQNFWKDWKGVLGKGTPIKDFSKVDFSAIRLHLEETKKKCAQDKGEKKALMLANKEKYGYAVLDGQRVAIGNYQTDPPGLFIGRGQHPKAGRFKHRIQPEQVTLNIGEGEEIPECLPGHKWGKIVHKHDVTWIASWEDNLIGQKYCF</sequence>
<dbReference type="GO" id="GO:0007059">
    <property type="term" value="P:chromosome segregation"/>
    <property type="evidence" value="ECO:0007669"/>
    <property type="project" value="TreeGrafter"/>
</dbReference>
<dbReference type="PANTHER" id="PTHR10290:SF3">
    <property type="entry name" value="DNA TOPOISOMERASE 1"/>
    <property type="match status" value="1"/>
</dbReference>
<dbReference type="PANTHER" id="PTHR10290">
    <property type="entry name" value="DNA TOPOISOMERASE I"/>
    <property type="match status" value="1"/>
</dbReference>
<dbReference type="SUPFAM" id="SSF56741">
    <property type="entry name" value="Eukaryotic DNA topoisomerase I, N-terminal DNA-binding fragment"/>
    <property type="match status" value="1"/>
</dbReference>
<dbReference type="GO" id="GO:0005694">
    <property type="term" value="C:chromosome"/>
    <property type="evidence" value="ECO:0007669"/>
    <property type="project" value="InterPro"/>
</dbReference>
<dbReference type="Pfam" id="PF02919">
    <property type="entry name" value="Topoisom_I_N"/>
    <property type="match status" value="1"/>
</dbReference>
<protein>
    <recommendedName>
        <fullName evidence="1">DNA topoisomerase I DNA binding eukaryotic-type domain-containing protein</fullName>
    </recommendedName>
</protein>
<feature type="domain" description="DNA topoisomerase I DNA binding eukaryotic-type" evidence="1">
    <location>
        <begin position="1"/>
        <end position="196"/>
    </location>
</feature>
<dbReference type="InterPro" id="IPR036202">
    <property type="entry name" value="TopoI_DNA-bd_euk_N_sf"/>
</dbReference>
<dbReference type="GO" id="GO:0006265">
    <property type="term" value="P:DNA topological change"/>
    <property type="evidence" value="ECO:0007669"/>
    <property type="project" value="InterPro"/>
</dbReference>
<organism evidence="2">
    <name type="scientific">Arcella intermedia</name>
    <dbReference type="NCBI Taxonomy" id="1963864"/>
    <lineage>
        <taxon>Eukaryota</taxon>
        <taxon>Amoebozoa</taxon>
        <taxon>Tubulinea</taxon>
        <taxon>Elardia</taxon>
        <taxon>Arcellinida</taxon>
        <taxon>Sphaerothecina</taxon>
        <taxon>Arcellidae</taxon>
        <taxon>Arcella</taxon>
    </lineage>
</organism>
<dbReference type="AlphaFoldDB" id="A0A6B2LGK2"/>
<dbReference type="GO" id="GO:0005730">
    <property type="term" value="C:nucleolus"/>
    <property type="evidence" value="ECO:0007669"/>
    <property type="project" value="TreeGrafter"/>
</dbReference>
<dbReference type="InterPro" id="IPR013030">
    <property type="entry name" value="DNA_topo_DNA_db_N_dom2"/>
</dbReference>
<proteinExistence type="predicted"/>
<dbReference type="InterPro" id="IPR051062">
    <property type="entry name" value="Topoisomerase_IB"/>
</dbReference>
<name>A0A6B2LGK2_9EUKA</name>
<dbReference type="Gene3D" id="1.10.10.41">
    <property type="entry name" value="Yeast DNA topoisomerase - domain 1"/>
    <property type="match status" value="1"/>
</dbReference>
<evidence type="ECO:0000313" key="2">
    <source>
        <dbReference type="EMBL" id="NDV35987.1"/>
    </source>
</evidence>
<dbReference type="Gene3D" id="2.170.11.10">
    <property type="entry name" value="DNA Topoisomerase I, domain 2"/>
    <property type="match status" value="1"/>
</dbReference>
<dbReference type="InterPro" id="IPR013034">
    <property type="entry name" value="DNA_topo_DNA_db_N_dom1"/>
</dbReference>